<sequence>MSKKIVASVYISDNKPSGSQAAPAASPPPSKIAKKMAVGDASVFIGPSGSPPPATGSQPRVTCKFLSWAVQPSKAGETQPSASGTQPSVCKTQSSASRTQQSSNKTQPSAGETQQSSNKTQPSVGETQLAANETQLPASKTPYLQVRRSCPRRDAALCRCNAGVSKWGAASC</sequence>
<protein>
    <submittedName>
        <fullName evidence="3">Uncharacterized protein</fullName>
    </submittedName>
</protein>
<accession>A0A915HV13</accession>
<dbReference type="WBParaSite" id="nRc.2.0.1.t05252-RA">
    <property type="protein sequence ID" value="nRc.2.0.1.t05252-RA"/>
    <property type="gene ID" value="nRc.2.0.1.g05252"/>
</dbReference>
<evidence type="ECO:0000256" key="1">
    <source>
        <dbReference type="SAM" id="MobiDB-lite"/>
    </source>
</evidence>
<reference evidence="3" key="1">
    <citation type="submission" date="2022-11" db="UniProtKB">
        <authorList>
            <consortium name="WormBaseParasite"/>
        </authorList>
    </citation>
    <scope>IDENTIFICATION</scope>
</reference>
<dbReference type="Proteomes" id="UP000887565">
    <property type="component" value="Unplaced"/>
</dbReference>
<proteinExistence type="predicted"/>
<name>A0A915HV13_ROMCU</name>
<feature type="region of interest" description="Disordered" evidence="1">
    <location>
        <begin position="72"/>
        <end position="142"/>
    </location>
</feature>
<dbReference type="AlphaFoldDB" id="A0A915HV13"/>
<feature type="compositionally biased region" description="Low complexity" evidence="1">
    <location>
        <begin position="92"/>
        <end position="103"/>
    </location>
</feature>
<evidence type="ECO:0000313" key="2">
    <source>
        <dbReference type="Proteomes" id="UP000887565"/>
    </source>
</evidence>
<feature type="compositionally biased region" description="Polar residues" evidence="1">
    <location>
        <begin position="76"/>
        <end position="91"/>
    </location>
</feature>
<feature type="compositionally biased region" description="Low complexity" evidence="1">
    <location>
        <begin position="15"/>
        <end position="24"/>
    </location>
</feature>
<evidence type="ECO:0000313" key="3">
    <source>
        <dbReference type="WBParaSite" id="nRc.2.0.1.t05252-RA"/>
    </source>
</evidence>
<feature type="region of interest" description="Disordered" evidence="1">
    <location>
        <begin position="1"/>
        <end position="32"/>
    </location>
</feature>
<keyword evidence="2" id="KW-1185">Reference proteome</keyword>
<organism evidence="2 3">
    <name type="scientific">Romanomermis culicivorax</name>
    <name type="common">Nematode worm</name>
    <dbReference type="NCBI Taxonomy" id="13658"/>
    <lineage>
        <taxon>Eukaryota</taxon>
        <taxon>Metazoa</taxon>
        <taxon>Ecdysozoa</taxon>
        <taxon>Nematoda</taxon>
        <taxon>Enoplea</taxon>
        <taxon>Dorylaimia</taxon>
        <taxon>Mermithida</taxon>
        <taxon>Mermithoidea</taxon>
        <taxon>Mermithidae</taxon>
        <taxon>Romanomermis</taxon>
    </lineage>
</organism>
<feature type="compositionally biased region" description="Polar residues" evidence="1">
    <location>
        <begin position="104"/>
        <end position="138"/>
    </location>
</feature>